<evidence type="ECO:0000256" key="1">
    <source>
        <dbReference type="SAM" id="MobiDB-lite"/>
    </source>
</evidence>
<dbReference type="Proteomes" id="UP000552097">
    <property type="component" value="Unassembled WGS sequence"/>
</dbReference>
<dbReference type="AlphaFoldDB" id="A0A7W9HFL6"/>
<proteinExistence type="predicted"/>
<dbReference type="PANTHER" id="PTHR37807:SF3">
    <property type="entry name" value="OS07G0160300 PROTEIN"/>
    <property type="match status" value="1"/>
</dbReference>
<evidence type="ECO:0000313" key="2">
    <source>
        <dbReference type="EMBL" id="MBB5801076.1"/>
    </source>
</evidence>
<feature type="region of interest" description="Disordered" evidence="1">
    <location>
        <begin position="311"/>
        <end position="377"/>
    </location>
</feature>
<keyword evidence="2" id="KW-0808">Transferase</keyword>
<dbReference type="GO" id="GO:0016301">
    <property type="term" value="F:kinase activity"/>
    <property type="evidence" value="ECO:0007669"/>
    <property type="project" value="UniProtKB-KW"/>
</dbReference>
<name>A0A7W9HFL6_9PSEU</name>
<dbReference type="RefSeq" id="WP_184916435.1">
    <property type="nucleotide sequence ID" value="NZ_JACHMO010000001.1"/>
</dbReference>
<dbReference type="Pfam" id="PF13671">
    <property type="entry name" value="AAA_33"/>
    <property type="match status" value="1"/>
</dbReference>
<evidence type="ECO:0000313" key="3">
    <source>
        <dbReference type="Proteomes" id="UP000552097"/>
    </source>
</evidence>
<dbReference type="Gene3D" id="3.40.50.300">
    <property type="entry name" value="P-loop containing nucleotide triphosphate hydrolases"/>
    <property type="match status" value="1"/>
</dbReference>
<dbReference type="SUPFAM" id="SSF52540">
    <property type="entry name" value="P-loop containing nucleoside triphosphate hydrolases"/>
    <property type="match status" value="1"/>
</dbReference>
<dbReference type="PANTHER" id="PTHR37807">
    <property type="entry name" value="OS07G0160300 PROTEIN"/>
    <property type="match status" value="1"/>
</dbReference>
<feature type="compositionally biased region" description="Polar residues" evidence="1">
    <location>
        <begin position="320"/>
        <end position="336"/>
    </location>
</feature>
<sequence length="385" mass="41618">MADLPVHPSAGAFVEPGVGRTLAVGKLLAGLAAPDGEIAAELLARLDPGDVGEAVVERADLLTAASREAERLGDIAVRPEHLVLGWVRVAEDNAAVRSPGVAGVDRAREELQLLMADRAHAQYEKLRPITRADAVRRPRTVLLAGVPGVGKSTLAEALAWRITAPVFSMDWQLGALVPFGALRLDNTTALAELNLTASIARQLQLGLDVIVDATGHRRETRRRWRSVTENLGGVFVGVECVCSEERVQRSRVEGRVRGIPGWHPTVSWEHVLRMKERWESWDEPHLVVDSAIESPESALVFTESPTAFAAEDQRAGDSRPIQSTEAAVDNASTTGAATCRSLDPGAAGMSFSGRYAPGRPRPHRRGRVQRRRCSRADGLSMMCRG</sequence>
<keyword evidence="3" id="KW-1185">Reference proteome</keyword>
<feature type="compositionally biased region" description="Basic residues" evidence="1">
    <location>
        <begin position="360"/>
        <end position="373"/>
    </location>
</feature>
<dbReference type="EMBL" id="JACHMO010000001">
    <property type="protein sequence ID" value="MBB5801076.1"/>
    <property type="molecule type" value="Genomic_DNA"/>
</dbReference>
<protein>
    <submittedName>
        <fullName evidence="2">Putative kinase</fullName>
    </submittedName>
</protein>
<dbReference type="InterPro" id="IPR027417">
    <property type="entry name" value="P-loop_NTPase"/>
</dbReference>
<comment type="caution">
    <text evidence="2">The sequence shown here is derived from an EMBL/GenBank/DDBJ whole genome shotgun (WGS) entry which is preliminary data.</text>
</comment>
<gene>
    <name evidence="2" type="ORF">F4560_000844</name>
</gene>
<keyword evidence="2" id="KW-0418">Kinase</keyword>
<accession>A0A7W9HFL6</accession>
<organism evidence="2 3">
    <name type="scientific">Saccharothrix ecbatanensis</name>
    <dbReference type="NCBI Taxonomy" id="1105145"/>
    <lineage>
        <taxon>Bacteria</taxon>
        <taxon>Bacillati</taxon>
        <taxon>Actinomycetota</taxon>
        <taxon>Actinomycetes</taxon>
        <taxon>Pseudonocardiales</taxon>
        <taxon>Pseudonocardiaceae</taxon>
        <taxon>Saccharothrix</taxon>
    </lineage>
</organism>
<reference evidence="2 3" key="1">
    <citation type="submission" date="2020-08" db="EMBL/GenBank/DDBJ databases">
        <title>Sequencing the genomes of 1000 actinobacteria strains.</title>
        <authorList>
            <person name="Klenk H.-P."/>
        </authorList>
    </citation>
    <scope>NUCLEOTIDE SEQUENCE [LARGE SCALE GENOMIC DNA]</scope>
    <source>
        <strain evidence="2 3">DSM 45486</strain>
    </source>
</reference>